<name>A0ABY5E2A8_9BACT</name>
<dbReference type="InterPro" id="IPR003607">
    <property type="entry name" value="HD/PDEase_dom"/>
</dbReference>
<gene>
    <name evidence="2" type="ORF">NJU99_12210</name>
</gene>
<dbReference type="SUPFAM" id="SSF109604">
    <property type="entry name" value="HD-domain/PDEase-like"/>
    <property type="match status" value="2"/>
</dbReference>
<dbReference type="PROSITE" id="PS51832">
    <property type="entry name" value="HD_GYP"/>
    <property type="match status" value="1"/>
</dbReference>
<dbReference type="RefSeq" id="WP_254576188.1">
    <property type="nucleotide sequence ID" value="NZ_CP100595.1"/>
</dbReference>
<sequence>MDKKTQIVFNLNNFLLSISNAIDYTSKEYFNISLGHSKRVAYISLKIANELNFSNEQKFDLCAYCLSANIGLYERKKLSKESCELSQEYANRLPFLTQNNDILKYSHERIDGSGFYGLKNEKIPLFSQIISFVSSLDINFDLSNNSIENINNIKEFCEKNSNILFKEEFSNHFLSYSKSSSFWLDLQNENEILFYIFSNLLDYSKVLSYDELLEITSIFEKIESKDTKLLIILEKVIDYYAFEYKDKMSLLITASLSKIGKFIIPSNILNKKDKLDEEEYELVKAYPYYNRKFLCNIIGFNDISIWASKVQERIDGSGYPYLYEAKDLSLKDRILQCAIIYDALISKKVYRNEYSHEKAIEIMYEMAKNNKIDESIVKDFENTLE</sequence>
<feature type="domain" description="HD-GYP" evidence="1">
    <location>
        <begin position="186"/>
        <end position="385"/>
    </location>
</feature>
<dbReference type="Gene3D" id="1.10.3210.10">
    <property type="entry name" value="Hypothetical protein af1432"/>
    <property type="match status" value="2"/>
</dbReference>
<reference evidence="2" key="1">
    <citation type="submission" date="2022-07" db="EMBL/GenBank/DDBJ databases">
        <title>Arcobacter roscoffensis sp. nov., a marine bacterium isolated from coastal seawater collected from Roscoff, France.</title>
        <authorList>
            <person name="Pascual J."/>
            <person name="Lepeaux C."/>
            <person name="Methner A."/>
            <person name="Overmann J."/>
        </authorList>
    </citation>
    <scope>NUCLEOTIDE SEQUENCE</scope>
    <source>
        <strain evidence="2">ARW1-2F2</strain>
    </source>
</reference>
<organism evidence="2 3">
    <name type="scientific">Arcobacter roscoffensis</name>
    <dbReference type="NCBI Taxonomy" id="2961520"/>
    <lineage>
        <taxon>Bacteria</taxon>
        <taxon>Pseudomonadati</taxon>
        <taxon>Campylobacterota</taxon>
        <taxon>Epsilonproteobacteria</taxon>
        <taxon>Campylobacterales</taxon>
        <taxon>Arcobacteraceae</taxon>
        <taxon>Arcobacter</taxon>
    </lineage>
</organism>
<dbReference type="Proteomes" id="UP001060012">
    <property type="component" value="Chromosome"/>
</dbReference>
<evidence type="ECO:0000313" key="3">
    <source>
        <dbReference type="Proteomes" id="UP001060012"/>
    </source>
</evidence>
<proteinExistence type="predicted"/>
<keyword evidence="3" id="KW-1185">Reference proteome</keyword>
<dbReference type="EMBL" id="CP100595">
    <property type="protein sequence ID" value="UTJ06007.1"/>
    <property type="molecule type" value="Genomic_DNA"/>
</dbReference>
<dbReference type="InterPro" id="IPR037522">
    <property type="entry name" value="HD_GYP_dom"/>
</dbReference>
<dbReference type="CDD" id="cd00077">
    <property type="entry name" value="HDc"/>
    <property type="match status" value="2"/>
</dbReference>
<protein>
    <recommendedName>
        <fullName evidence="1">HD-GYP domain-containing protein</fullName>
    </recommendedName>
</protein>
<accession>A0ABY5E2A8</accession>
<evidence type="ECO:0000259" key="1">
    <source>
        <dbReference type="PROSITE" id="PS51832"/>
    </source>
</evidence>
<dbReference type="PANTHER" id="PTHR43155">
    <property type="entry name" value="CYCLIC DI-GMP PHOSPHODIESTERASE PA4108-RELATED"/>
    <property type="match status" value="1"/>
</dbReference>
<evidence type="ECO:0000313" key="2">
    <source>
        <dbReference type="EMBL" id="UTJ06007.1"/>
    </source>
</evidence>
<dbReference type="Pfam" id="PF13487">
    <property type="entry name" value="HD_5"/>
    <property type="match status" value="2"/>
</dbReference>